<dbReference type="Proteomes" id="UP000030392">
    <property type="component" value="Unassembled WGS sequence"/>
</dbReference>
<proteinExistence type="predicted"/>
<gene>
    <name evidence="1" type="ORF">EV03_0677</name>
</gene>
<comment type="caution">
    <text evidence="1">The sequence shown here is derived from an EMBL/GenBank/DDBJ whole genome shotgun (WGS) entry which is preliminary data.</text>
</comment>
<dbReference type="RefSeq" id="WP_036905125.1">
    <property type="nucleotide sequence ID" value="NZ_CP138967.1"/>
</dbReference>
<evidence type="ECO:0000313" key="1">
    <source>
        <dbReference type="EMBL" id="KGG21204.1"/>
    </source>
</evidence>
<protein>
    <submittedName>
        <fullName evidence="1">Uncharacterized protein</fullName>
    </submittedName>
</protein>
<accession>A0A0A2C9C1</accession>
<organism evidence="1 2">
    <name type="scientific">Prochlorococcus marinus str. PAC1</name>
    <dbReference type="NCBI Taxonomy" id="59924"/>
    <lineage>
        <taxon>Bacteria</taxon>
        <taxon>Bacillati</taxon>
        <taxon>Cyanobacteriota</taxon>
        <taxon>Cyanophyceae</taxon>
        <taxon>Synechococcales</taxon>
        <taxon>Prochlorococcaceae</taxon>
        <taxon>Prochlorococcus</taxon>
    </lineage>
</organism>
<evidence type="ECO:0000313" key="2">
    <source>
        <dbReference type="Proteomes" id="UP000030392"/>
    </source>
</evidence>
<dbReference type="EMBL" id="JNAX01000009">
    <property type="protein sequence ID" value="KGG21204.1"/>
    <property type="molecule type" value="Genomic_DNA"/>
</dbReference>
<name>A0A0A2C9C1_PROMR</name>
<dbReference type="AlphaFoldDB" id="A0A0A2C9C1"/>
<sequence>MDPIQVLGLKDRRREVQVKDENTAGQLLVKNTHAEERYVRGMSKTAKRHYINRKDCPVKNHFLGLPKWSREDAVKAFDTYLWSQHQKDAIEKPLKDWFNARVKELMAGHNLDLIDDIDFVTGNDDSHGFTLKNYIEYLAKEIY</sequence>
<reference evidence="2" key="1">
    <citation type="journal article" date="2014" name="Sci. Data">
        <title>Genomes of diverse isolates of the marine cyanobacterium Prochlorococcus.</title>
        <authorList>
            <person name="Biller S."/>
            <person name="Berube P."/>
            <person name="Thompson J."/>
            <person name="Kelly L."/>
            <person name="Roggensack S."/>
            <person name="Awad L."/>
            <person name="Roache-Johnson K."/>
            <person name="Ding H."/>
            <person name="Giovannoni S.J."/>
            <person name="Moore L.R."/>
            <person name="Chisholm S.W."/>
        </authorList>
    </citation>
    <scope>NUCLEOTIDE SEQUENCE [LARGE SCALE GENOMIC DNA]</scope>
    <source>
        <strain evidence="2">PAC1</strain>
    </source>
</reference>